<dbReference type="STRING" id="1817821.A2717_04300"/>
<gene>
    <name evidence="2" type="ORF">A2717_04300</name>
</gene>
<organism evidence="2 3">
    <name type="scientific">Candidatus Doudnabacteria bacterium RIFCSPHIGHO2_01_FULL_41_86</name>
    <dbReference type="NCBI Taxonomy" id="1817821"/>
    <lineage>
        <taxon>Bacteria</taxon>
        <taxon>Candidatus Doudnaibacteriota</taxon>
    </lineage>
</organism>
<evidence type="ECO:0000256" key="1">
    <source>
        <dbReference type="SAM" id="Coils"/>
    </source>
</evidence>
<accession>A0A1F5N840</accession>
<reference evidence="2 3" key="1">
    <citation type="journal article" date="2016" name="Nat. Commun.">
        <title>Thousands of microbial genomes shed light on interconnected biogeochemical processes in an aquifer system.</title>
        <authorList>
            <person name="Anantharaman K."/>
            <person name="Brown C.T."/>
            <person name="Hug L.A."/>
            <person name="Sharon I."/>
            <person name="Castelle C.J."/>
            <person name="Probst A.J."/>
            <person name="Thomas B.C."/>
            <person name="Singh A."/>
            <person name="Wilkins M.J."/>
            <person name="Karaoz U."/>
            <person name="Brodie E.L."/>
            <person name="Williams K.H."/>
            <person name="Hubbard S.S."/>
            <person name="Banfield J.F."/>
        </authorList>
    </citation>
    <scope>NUCLEOTIDE SEQUENCE [LARGE SCALE GENOMIC DNA]</scope>
</reference>
<sequence>MPHIEEDTKDDNQPELLVQTEKLYFALSHNLTKEAKSIIWDFLRLAKVYYPESNHKKSWNQMLKNLQAVIDDFENNLSEQSVLQLLGLHRNAQELDERDEKLK</sequence>
<evidence type="ECO:0000313" key="3">
    <source>
        <dbReference type="Proteomes" id="UP000177610"/>
    </source>
</evidence>
<dbReference type="EMBL" id="MFEH01000005">
    <property type="protein sequence ID" value="OGE73809.1"/>
    <property type="molecule type" value="Genomic_DNA"/>
</dbReference>
<comment type="caution">
    <text evidence="2">The sequence shown here is derived from an EMBL/GenBank/DDBJ whole genome shotgun (WGS) entry which is preliminary data.</text>
</comment>
<evidence type="ECO:0000313" key="2">
    <source>
        <dbReference type="EMBL" id="OGE73809.1"/>
    </source>
</evidence>
<name>A0A1F5N840_9BACT</name>
<keyword evidence="1" id="KW-0175">Coiled coil</keyword>
<feature type="coiled-coil region" evidence="1">
    <location>
        <begin position="56"/>
        <end position="83"/>
    </location>
</feature>
<protein>
    <submittedName>
        <fullName evidence="2">Uncharacterized protein</fullName>
    </submittedName>
</protein>
<proteinExistence type="predicted"/>
<dbReference type="Proteomes" id="UP000177610">
    <property type="component" value="Unassembled WGS sequence"/>
</dbReference>
<dbReference type="AlphaFoldDB" id="A0A1F5N840"/>